<dbReference type="InterPro" id="IPR001278">
    <property type="entry name" value="Arg-tRNA-ligase"/>
</dbReference>
<dbReference type="InterPro" id="IPR035684">
    <property type="entry name" value="ArgRS_core"/>
</dbReference>
<name>A0A1F6E538_9BACT</name>
<accession>A0A1F6E538</accession>
<gene>
    <name evidence="13" type="ORF">A3C20_00330</name>
</gene>
<comment type="similarity">
    <text evidence="1 10">Belongs to the class-I aminoacyl-tRNA synthetase family.</text>
</comment>
<dbReference type="NCBIfam" id="TIGR00456">
    <property type="entry name" value="argS"/>
    <property type="match status" value="1"/>
</dbReference>
<dbReference type="GO" id="GO:0004814">
    <property type="term" value="F:arginine-tRNA ligase activity"/>
    <property type="evidence" value="ECO:0007669"/>
    <property type="project" value="UniProtKB-UniRule"/>
</dbReference>
<organism evidence="13 14">
    <name type="scientific">Candidatus Kaiserbacteria bacterium RIFCSPHIGHO2_02_FULL_55_25</name>
    <dbReference type="NCBI Taxonomy" id="1798498"/>
    <lineage>
        <taxon>Bacteria</taxon>
        <taxon>Candidatus Kaiseribacteriota</taxon>
    </lineage>
</organism>
<dbReference type="Pfam" id="PF03485">
    <property type="entry name" value="Arg_tRNA_synt_N"/>
    <property type="match status" value="1"/>
</dbReference>
<dbReference type="PANTHER" id="PTHR11956:SF5">
    <property type="entry name" value="ARGININE--TRNA LIGASE, CYTOPLASMIC"/>
    <property type="match status" value="1"/>
</dbReference>
<dbReference type="GO" id="GO:0005524">
    <property type="term" value="F:ATP binding"/>
    <property type="evidence" value="ECO:0007669"/>
    <property type="project" value="UniProtKB-KW"/>
</dbReference>
<dbReference type="Pfam" id="PF00750">
    <property type="entry name" value="tRNA-synt_1d"/>
    <property type="match status" value="1"/>
</dbReference>
<dbReference type="PANTHER" id="PTHR11956">
    <property type="entry name" value="ARGINYL-TRNA SYNTHETASE"/>
    <property type="match status" value="1"/>
</dbReference>
<evidence type="ECO:0000259" key="11">
    <source>
        <dbReference type="SMART" id="SM00836"/>
    </source>
</evidence>
<dbReference type="SUPFAM" id="SSF47323">
    <property type="entry name" value="Anticodon-binding domain of a subclass of class I aminoacyl-tRNA synthetases"/>
    <property type="match status" value="1"/>
</dbReference>
<dbReference type="Gene3D" id="3.40.50.620">
    <property type="entry name" value="HUPs"/>
    <property type="match status" value="1"/>
</dbReference>
<dbReference type="InterPro" id="IPR036695">
    <property type="entry name" value="Arg-tRNA-synth_N_sf"/>
</dbReference>
<evidence type="ECO:0000259" key="12">
    <source>
        <dbReference type="SMART" id="SM01016"/>
    </source>
</evidence>
<dbReference type="Proteomes" id="UP000176914">
    <property type="component" value="Unassembled WGS sequence"/>
</dbReference>
<protein>
    <recommendedName>
        <fullName evidence="2 9">Arginine--tRNA ligase</fullName>
        <ecNumber evidence="2 9">6.1.1.19</ecNumber>
    </recommendedName>
</protein>
<dbReference type="SUPFAM" id="SSF55190">
    <property type="entry name" value="Arginyl-tRNA synthetase (ArgRS), N-terminal 'additional' domain"/>
    <property type="match status" value="1"/>
</dbReference>
<dbReference type="InterPro" id="IPR014729">
    <property type="entry name" value="Rossmann-like_a/b/a_fold"/>
</dbReference>
<evidence type="ECO:0000256" key="2">
    <source>
        <dbReference type="ARBA" id="ARBA00012837"/>
    </source>
</evidence>
<comment type="catalytic activity">
    <reaction evidence="8">
        <text>tRNA(Arg) + L-arginine + ATP = L-arginyl-tRNA(Arg) + AMP + diphosphate</text>
        <dbReference type="Rhea" id="RHEA:20301"/>
        <dbReference type="Rhea" id="RHEA-COMP:9658"/>
        <dbReference type="Rhea" id="RHEA-COMP:9673"/>
        <dbReference type="ChEBI" id="CHEBI:30616"/>
        <dbReference type="ChEBI" id="CHEBI:32682"/>
        <dbReference type="ChEBI" id="CHEBI:33019"/>
        <dbReference type="ChEBI" id="CHEBI:78442"/>
        <dbReference type="ChEBI" id="CHEBI:78513"/>
        <dbReference type="ChEBI" id="CHEBI:456215"/>
        <dbReference type="EC" id="6.1.1.19"/>
    </reaction>
</comment>
<evidence type="ECO:0000256" key="3">
    <source>
        <dbReference type="ARBA" id="ARBA00022598"/>
    </source>
</evidence>
<evidence type="ECO:0000256" key="1">
    <source>
        <dbReference type="ARBA" id="ARBA00005594"/>
    </source>
</evidence>
<dbReference type="InterPro" id="IPR008909">
    <property type="entry name" value="DALR_anticod-bd"/>
</dbReference>
<keyword evidence="3 10" id="KW-0436">Ligase</keyword>
<keyword evidence="6 10" id="KW-0648">Protein biosynthesis</keyword>
<sequence>MREMLKKVVSEALNTIGISTPSVVIEHPAELSHGDYATGAALQYAKQAGIAPRALAEKIVAALGIVEGVSKVDIAGPGFINFHLAPATLAASIEEARKEDMLVLQSLGDGGWGANKNLAGKKIMVEYTDPNPFKEFHIGHLMSNAIGESISRLVQFSGAEVKRANYQGDVGPHVAKCIWGMEQDMEQVASILHTSSVSERPAALLGAWYARGTHAYDTDEKVKKVIDEINAIVYKIIEGQPSGDKREVLISNMYKAGRELSLAHFEELYEILGTKFDYYFFESATAPKGLEIVRAHPEVFEQSDGAVVYKGEKVGLHTRVFITSKGLPTYETKELGLAELKAETWECDTSITITAHEQAGYFAVVVAAMKEVMPDIAKKITHVSHGMMRFAEGKMSSRTGNVITGESLLTDLTEAAQERAKESRADNAETLAQNVAVAAIKYQILKQGSGKDIIFDRERALSLEGDSGPYLQYAHARTQQVLEKAKEQNVAAKTDSGAEPNEVAHLLHRFPEVVENATTLMEPHVLTNYLIVLAAAFNSWYGREQILDGSTSSPHKVALTDAVRRTLKNGLWILGIPAPEKM</sequence>
<dbReference type="SMART" id="SM01016">
    <property type="entry name" value="Arg_tRNA_synt_N"/>
    <property type="match status" value="1"/>
</dbReference>
<dbReference type="SMART" id="SM00836">
    <property type="entry name" value="DALR_1"/>
    <property type="match status" value="1"/>
</dbReference>
<evidence type="ECO:0000313" key="13">
    <source>
        <dbReference type="EMBL" id="OGG68803.1"/>
    </source>
</evidence>
<feature type="domain" description="DALR anticodon binding" evidence="11">
    <location>
        <begin position="471"/>
        <end position="582"/>
    </location>
</feature>
<comment type="caution">
    <text evidence="13">The sequence shown here is derived from an EMBL/GenBank/DDBJ whole genome shotgun (WGS) entry which is preliminary data.</text>
</comment>
<dbReference type="GO" id="GO:0005737">
    <property type="term" value="C:cytoplasm"/>
    <property type="evidence" value="ECO:0007669"/>
    <property type="project" value="UniProtKB-UniRule"/>
</dbReference>
<dbReference type="InterPro" id="IPR009080">
    <property type="entry name" value="tRNAsynth_Ia_anticodon-bd"/>
</dbReference>
<evidence type="ECO:0000256" key="6">
    <source>
        <dbReference type="ARBA" id="ARBA00022917"/>
    </source>
</evidence>
<keyword evidence="7 10" id="KW-0030">Aminoacyl-tRNA synthetase</keyword>
<dbReference type="Gene3D" id="1.10.730.10">
    <property type="entry name" value="Isoleucyl-tRNA Synthetase, Domain 1"/>
    <property type="match status" value="1"/>
</dbReference>
<evidence type="ECO:0000256" key="10">
    <source>
        <dbReference type="RuleBase" id="RU363038"/>
    </source>
</evidence>
<proteinExistence type="inferred from homology"/>
<reference evidence="13 14" key="1">
    <citation type="journal article" date="2016" name="Nat. Commun.">
        <title>Thousands of microbial genomes shed light on interconnected biogeochemical processes in an aquifer system.</title>
        <authorList>
            <person name="Anantharaman K."/>
            <person name="Brown C.T."/>
            <person name="Hug L.A."/>
            <person name="Sharon I."/>
            <person name="Castelle C.J."/>
            <person name="Probst A.J."/>
            <person name="Thomas B.C."/>
            <person name="Singh A."/>
            <person name="Wilkins M.J."/>
            <person name="Karaoz U."/>
            <person name="Brodie E.L."/>
            <person name="Williams K.H."/>
            <person name="Hubbard S.S."/>
            <person name="Banfield J.F."/>
        </authorList>
    </citation>
    <scope>NUCLEOTIDE SEQUENCE [LARGE SCALE GENOMIC DNA]</scope>
</reference>
<evidence type="ECO:0000256" key="7">
    <source>
        <dbReference type="ARBA" id="ARBA00023146"/>
    </source>
</evidence>
<dbReference type="SUPFAM" id="SSF52374">
    <property type="entry name" value="Nucleotidylyl transferase"/>
    <property type="match status" value="1"/>
</dbReference>
<evidence type="ECO:0000256" key="9">
    <source>
        <dbReference type="NCBIfam" id="TIGR00456"/>
    </source>
</evidence>
<keyword evidence="4 10" id="KW-0547">Nucleotide-binding</keyword>
<dbReference type="Pfam" id="PF05746">
    <property type="entry name" value="DALR_1"/>
    <property type="match status" value="1"/>
</dbReference>
<dbReference type="EMBL" id="MFLL01000027">
    <property type="protein sequence ID" value="OGG68803.1"/>
    <property type="molecule type" value="Genomic_DNA"/>
</dbReference>
<dbReference type="InterPro" id="IPR005148">
    <property type="entry name" value="Arg-tRNA-synth_N"/>
</dbReference>
<dbReference type="AlphaFoldDB" id="A0A1F6E538"/>
<dbReference type="GO" id="GO:0006420">
    <property type="term" value="P:arginyl-tRNA aminoacylation"/>
    <property type="evidence" value="ECO:0007669"/>
    <property type="project" value="UniProtKB-UniRule"/>
</dbReference>
<dbReference type="EC" id="6.1.1.19" evidence="2 9"/>
<dbReference type="PRINTS" id="PR01038">
    <property type="entry name" value="TRNASYNTHARG"/>
</dbReference>
<dbReference type="Gene3D" id="3.30.1360.70">
    <property type="entry name" value="Arginyl tRNA synthetase N-terminal domain"/>
    <property type="match status" value="1"/>
</dbReference>
<evidence type="ECO:0000256" key="8">
    <source>
        <dbReference type="ARBA" id="ARBA00049339"/>
    </source>
</evidence>
<keyword evidence="5 10" id="KW-0067">ATP-binding</keyword>
<evidence type="ECO:0000256" key="5">
    <source>
        <dbReference type="ARBA" id="ARBA00022840"/>
    </source>
</evidence>
<feature type="domain" description="Arginyl tRNA synthetase N-terminal" evidence="12">
    <location>
        <begin position="3"/>
        <end position="84"/>
    </location>
</feature>
<evidence type="ECO:0000256" key="4">
    <source>
        <dbReference type="ARBA" id="ARBA00022741"/>
    </source>
</evidence>
<evidence type="ECO:0000313" key="14">
    <source>
        <dbReference type="Proteomes" id="UP000176914"/>
    </source>
</evidence>